<dbReference type="OrthoDB" id="9810761at2"/>
<dbReference type="InterPro" id="IPR050921">
    <property type="entry name" value="T4SS_GSP_E_ATPase"/>
</dbReference>
<dbReference type="InterPro" id="IPR014155">
    <property type="entry name" value="VirB11"/>
</dbReference>
<comment type="similarity">
    <text evidence="1 2">Belongs to the GSP E family.</text>
</comment>
<dbReference type="Proteomes" id="UP000317894">
    <property type="component" value="Unassembled WGS sequence"/>
</dbReference>
<protein>
    <recommendedName>
        <fullName evidence="2">Type IV secretion system protein</fullName>
    </recommendedName>
</protein>
<dbReference type="InterPro" id="IPR001482">
    <property type="entry name" value="T2SS/T4SS_dom"/>
</dbReference>
<evidence type="ECO:0000256" key="2">
    <source>
        <dbReference type="RuleBase" id="RU366071"/>
    </source>
</evidence>
<dbReference type="GO" id="GO:0043684">
    <property type="term" value="C:type IV secretion system complex"/>
    <property type="evidence" value="ECO:0007669"/>
    <property type="project" value="UniProtKB-UniRule"/>
</dbReference>
<dbReference type="NCBIfam" id="TIGR02788">
    <property type="entry name" value="VirB11"/>
    <property type="match status" value="1"/>
</dbReference>
<evidence type="ECO:0000313" key="5">
    <source>
        <dbReference type="Proteomes" id="UP000317894"/>
    </source>
</evidence>
<dbReference type="GO" id="GO:0005737">
    <property type="term" value="C:cytoplasm"/>
    <property type="evidence" value="ECO:0007669"/>
    <property type="project" value="UniProtKB-SubCell"/>
</dbReference>
<comment type="caution">
    <text evidence="4">The sequence shown here is derived from an EMBL/GenBank/DDBJ whole genome shotgun (WGS) entry which is preliminary data.</text>
</comment>
<comment type="function">
    <text evidence="2">Part of the Type IV secretion system.</text>
</comment>
<dbReference type="InterPro" id="IPR027417">
    <property type="entry name" value="P-loop_NTPase"/>
</dbReference>
<dbReference type="GO" id="GO:0044097">
    <property type="term" value="P:secretion by the type IV secretion system"/>
    <property type="evidence" value="ECO:0007669"/>
    <property type="project" value="InterPro"/>
</dbReference>
<dbReference type="AlphaFoldDB" id="A0A552UH14"/>
<dbReference type="EMBL" id="VJWA01000001">
    <property type="protein sequence ID" value="TRW17512.1"/>
    <property type="molecule type" value="Genomic_DNA"/>
</dbReference>
<name>A0A552UH14_9SPHN</name>
<dbReference type="GO" id="GO:0005524">
    <property type="term" value="F:ATP binding"/>
    <property type="evidence" value="ECO:0007669"/>
    <property type="project" value="UniProtKB-UniRule"/>
</dbReference>
<organism evidence="4 5">
    <name type="scientific">Glacieibacterium frigidum</name>
    <dbReference type="NCBI Taxonomy" id="2593303"/>
    <lineage>
        <taxon>Bacteria</taxon>
        <taxon>Pseudomonadati</taxon>
        <taxon>Pseudomonadota</taxon>
        <taxon>Alphaproteobacteria</taxon>
        <taxon>Sphingomonadales</taxon>
        <taxon>Sphingosinicellaceae</taxon>
        <taxon>Glacieibacterium</taxon>
    </lineage>
</organism>
<dbReference type="Gene3D" id="3.30.450.90">
    <property type="match status" value="1"/>
</dbReference>
<accession>A0A552UH14</accession>
<sequence>MSVVEFGGDGVYLRSFLKPLEPWLTRPDITEILINRPHEIWIETNASARMERIAVPDLGATALQRLAAQVARTNHQGLNRAHPLLSGLLPGGERIQIVAPPATRAHLAIAIRKHVQVDLDLADYAASGAFDAPRGADDTGDQLRALLDTGDLQAFFTAAVAARRTILIAGGTSSGKTTFLNALLKQIAPHERVITIEDTPEVSLDRPNALGLVAVRGETGEANVTPEDLLQAALRMRPDRLLLGEMRGVEAFSFLRAVNTGHPGSISTIHANSCAGAIEQVALLALQARVNLGRAEIIAYAKSVIDIVVQLRRDASGKRVVGEVVLT</sequence>
<evidence type="ECO:0000313" key="4">
    <source>
        <dbReference type="EMBL" id="TRW17512.1"/>
    </source>
</evidence>
<reference evidence="4 5" key="1">
    <citation type="submission" date="2019-07" db="EMBL/GenBank/DDBJ databases">
        <title>Novel species isolated from glacier.</title>
        <authorList>
            <person name="Liu Q."/>
            <person name="Xin Y.-H."/>
        </authorList>
    </citation>
    <scope>NUCLEOTIDE SEQUENCE [LARGE SCALE GENOMIC DNA]</scope>
    <source>
        <strain evidence="4 5">LB1R16</strain>
    </source>
</reference>
<evidence type="ECO:0000259" key="3">
    <source>
        <dbReference type="Pfam" id="PF00437"/>
    </source>
</evidence>
<keyword evidence="5" id="KW-1185">Reference proteome</keyword>
<dbReference type="PANTHER" id="PTHR30486:SF6">
    <property type="entry name" value="TYPE IV PILUS RETRACTATION ATPASE PILT"/>
    <property type="match status" value="1"/>
</dbReference>
<keyword evidence="2" id="KW-0547">Nucleotide-binding</keyword>
<dbReference type="GO" id="GO:0016887">
    <property type="term" value="F:ATP hydrolysis activity"/>
    <property type="evidence" value="ECO:0007669"/>
    <property type="project" value="InterPro"/>
</dbReference>
<dbReference type="PANTHER" id="PTHR30486">
    <property type="entry name" value="TWITCHING MOTILITY PROTEIN PILT"/>
    <property type="match status" value="1"/>
</dbReference>
<dbReference type="Pfam" id="PF00437">
    <property type="entry name" value="T2SSE"/>
    <property type="match status" value="1"/>
</dbReference>
<evidence type="ECO:0000256" key="1">
    <source>
        <dbReference type="ARBA" id="ARBA00006611"/>
    </source>
</evidence>
<comment type="subcellular location">
    <subcellularLocation>
        <location evidence="2">Cytoplasm</location>
    </subcellularLocation>
</comment>
<dbReference type="RefSeq" id="WP_143555057.1">
    <property type="nucleotide sequence ID" value="NZ_VJWA01000001.1"/>
</dbReference>
<proteinExistence type="inferred from homology"/>
<dbReference type="CDD" id="cd01130">
    <property type="entry name" value="VirB11-like_ATPase"/>
    <property type="match status" value="1"/>
</dbReference>
<keyword evidence="2" id="KW-0963">Cytoplasm</keyword>
<dbReference type="Gene3D" id="3.40.50.300">
    <property type="entry name" value="P-loop containing nucleotide triphosphate hydrolases"/>
    <property type="match status" value="1"/>
</dbReference>
<feature type="domain" description="Bacterial type II secretion system protein E" evidence="3">
    <location>
        <begin position="151"/>
        <end position="299"/>
    </location>
</feature>
<dbReference type="SUPFAM" id="SSF52540">
    <property type="entry name" value="P-loop containing nucleoside triphosphate hydrolases"/>
    <property type="match status" value="1"/>
</dbReference>
<gene>
    <name evidence="4" type="primary">virB11</name>
    <name evidence="4" type="ORF">FMM06_04970</name>
</gene>
<keyword evidence="2" id="KW-0067">ATP-binding</keyword>